<feature type="domain" description="Calmodulin-binding" evidence="2">
    <location>
        <begin position="199"/>
        <end position="309"/>
    </location>
</feature>
<proteinExistence type="predicted"/>
<reference evidence="3 4" key="1">
    <citation type="journal article" date="2021" name="BMC Genomics">
        <title>Datura genome reveals duplications of psychoactive alkaloid biosynthetic genes and high mutation rate following tissue culture.</title>
        <authorList>
            <person name="Rajewski A."/>
            <person name="Carter-House D."/>
            <person name="Stajich J."/>
            <person name="Litt A."/>
        </authorList>
    </citation>
    <scope>NUCLEOTIDE SEQUENCE [LARGE SCALE GENOMIC DNA]</scope>
    <source>
        <strain evidence="3">AR-01</strain>
    </source>
</reference>
<feature type="domain" description="Calmodulin-binding" evidence="2">
    <location>
        <begin position="1"/>
        <end position="88"/>
    </location>
</feature>
<dbReference type="PANTHER" id="PTHR33923">
    <property type="entry name" value="CALMODULIN-BINDING PROTEIN-RELATED"/>
    <property type="match status" value="1"/>
</dbReference>
<comment type="caution">
    <text evidence="3">The sequence shown here is derived from an EMBL/GenBank/DDBJ whole genome shotgun (WGS) entry which is preliminary data.</text>
</comment>
<name>A0ABS8RZW0_DATST</name>
<evidence type="ECO:0000256" key="1">
    <source>
        <dbReference type="SAM" id="MobiDB-lite"/>
    </source>
</evidence>
<dbReference type="Proteomes" id="UP000823775">
    <property type="component" value="Unassembled WGS sequence"/>
</dbReference>
<dbReference type="InterPro" id="IPR012417">
    <property type="entry name" value="CaM-bd_dom_pln"/>
</dbReference>
<feature type="non-terminal residue" evidence="3">
    <location>
        <position position="312"/>
    </location>
</feature>
<evidence type="ECO:0000259" key="2">
    <source>
        <dbReference type="SMART" id="SM01054"/>
    </source>
</evidence>
<accession>A0ABS8RZW0</accession>
<evidence type="ECO:0000313" key="3">
    <source>
        <dbReference type="EMBL" id="MCD7452129.1"/>
    </source>
</evidence>
<protein>
    <recommendedName>
        <fullName evidence="2">Calmodulin-binding domain-containing protein</fullName>
    </recommendedName>
</protein>
<dbReference type="SMART" id="SM01054">
    <property type="entry name" value="CaM_binding"/>
    <property type="match status" value="2"/>
</dbReference>
<feature type="region of interest" description="Disordered" evidence="1">
    <location>
        <begin position="15"/>
        <end position="35"/>
    </location>
</feature>
<evidence type="ECO:0000313" key="4">
    <source>
        <dbReference type="Proteomes" id="UP000823775"/>
    </source>
</evidence>
<dbReference type="EMBL" id="JACEIK010000196">
    <property type="protein sequence ID" value="MCD7452129.1"/>
    <property type="molecule type" value="Genomic_DNA"/>
</dbReference>
<organism evidence="3 4">
    <name type="scientific">Datura stramonium</name>
    <name type="common">Jimsonweed</name>
    <name type="synonym">Common thornapple</name>
    <dbReference type="NCBI Taxonomy" id="4076"/>
    <lineage>
        <taxon>Eukaryota</taxon>
        <taxon>Viridiplantae</taxon>
        <taxon>Streptophyta</taxon>
        <taxon>Embryophyta</taxon>
        <taxon>Tracheophyta</taxon>
        <taxon>Spermatophyta</taxon>
        <taxon>Magnoliopsida</taxon>
        <taxon>eudicotyledons</taxon>
        <taxon>Gunneridae</taxon>
        <taxon>Pentapetalae</taxon>
        <taxon>asterids</taxon>
        <taxon>lamiids</taxon>
        <taxon>Solanales</taxon>
        <taxon>Solanaceae</taxon>
        <taxon>Solanoideae</taxon>
        <taxon>Datureae</taxon>
        <taxon>Datura</taxon>
    </lineage>
</organism>
<feature type="compositionally biased region" description="Polar residues" evidence="1">
    <location>
        <begin position="21"/>
        <end position="32"/>
    </location>
</feature>
<keyword evidence="4" id="KW-1185">Reference proteome</keyword>
<sequence>MKKLILLKRSIKAPERARKINPQTPQLLSPPSDQEKEKVYLRHQMTYERKKFEQWMLDNAMQHMVTKQTSPRKTRVVMFVEAFEIVVPLPEELERLRKFNPRKSRYLQLEPDLEAEKVNLKYQTADERKNTEEWMLDYALQKIAYNVLEKYSICLDKRNVEDEWSMFKNDDPQKIIVVCQKLDEVTNTSSDKVSVEGNAKQQVKEDGHSELEPEARLMSQKQVMKKRSLRSIKALERAQKINPQPTQLLPPPSDQEQEKVDFRHQMTDERKKSKQWMLDNAMQHMVTKLTSPRKTRVVMLVETFEAVVPLSE</sequence>
<gene>
    <name evidence="3" type="ORF">HAX54_015146</name>
</gene>
<dbReference type="Pfam" id="PF07839">
    <property type="entry name" value="CaM_binding"/>
    <property type="match status" value="3"/>
</dbReference>
<dbReference type="PANTHER" id="PTHR33923:SF3">
    <property type="entry name" value="CALMODULIN BINDING PROTEIN PICBP"/>
    <property type="match status" value="1"/>
</dbReference>
<dbReference type="InterPro" id="IPR044681">
    <property type="entry name" value="PICBP-like"/>
</dbReference>